<feature type="domain" description="Rhamnogalacturonase A/B/Epimerase-like pectate lyase" evidence="2">
    <location>
        <begin position="124"/>
        <end position="323"/>
    </location>
</feature>
<organism evidence="3 4">
    <name type="scientific">Paraphoma chrysanthemicola</name>
    <dbReference type="NCBI Taxonomy" id="798071"/>
    <lineage>
        <taxon>Eukaryota</taxon>
        <taxon>Fungi</taxon>
        <taxon>Dikarya</taxon>
        <taxon>Ascomycota</taxon>
        <taxon>Pezizomycotina</taxon>
        <taxon>Dothideomycetes</taxon>
        <taxon>Pleosporomycetidae</taxon>
        <taxon>Pleosporales</taxon>
        <taxon>Pleosporineae</taxon>
        <taxon>Phaeosphaeriaceae</taxon>
        <taxon>Paraphoma</taxon>
    </lineage>
</organism>
<evidence type="ECO:0000259" key="2">
    <source>
        <dbReference type="Pfam" id="PF12708"/>
    </source>
</evidence>
<feature type="chain" id="PRO_5035479573" evidence="1">
    <location>
        <begin position="23"/>
        <end position="837"/>
    </location>
</feature>
<dbReference type="InterPro" id="IPR011050">
    <property type="entry name" value="Pectin_lyase_fold/virulence"/>
</dbReference>
<dbReference type="PANTHER" id="PTHR33928:SF2">
    <property type="entry name" value="PECTATE LYASE SUPERFAMILY PROTEIN DOMAIN-CONTAINING PROTEIN-RELATED"/>
    <property type="match status" value="1"/>
</dbReference>
<evidence type="ECO:0000256" key="1">
    <source>
        <dbReference type="SAM" id="SignalP"/>
    </source>
</evidence>
<feature type="signal peptide" evidence="1">
    <location>
        <begin position="1"/>
        <end position="22"/>
    </location>
</feature>
<dbReference type="Proteomes" id="UP000813461">
    <property type="component" value="Unassembled WGS sequence"/>
</dbReference>
<evidence type="ECO:0000313" key="3">
    <source>
        <dbReference type="EMBL" id="KAH7091344.1"/>
    </source>
</evidence>
<dbReference type="SUPFAM" id="SSF51126">
    <property type="entry name" value="Pectin lyase-like"/>
    <property type="match status" value="2"/>
</dbReference>
<dbReference type="GO" id="GO:0016829">
    <property type="term" value="F:lyase activity"/>
    <property type="evidence" value="ECO:0007669"/>
    <property type="project" value="UniProtKB-KW"/>
</dbReference>
<comment type="caution">
    <text evidence="3">The sequence shown here is derived from an EMBL/GenBank/DDBJ whole genome shotgun (WGS) entry which is preliminary data.</text>
</comment>
<dbReference type="EMBL" id="JAGMVJ010000004">
    <property type="protein sequence ID" value="KAH7091344.1"/>
    <property type="molecule type" value="Genomic_DNA"/>
</dbReference>
<evidence type="ECO:0000313" key="4">
    <source>
        <dbReference type="Proteomes" id="UP000813461"/>
    </source>
</evidence>
<feature type="domain" description="Rhamnogalacturonase A/B/Epimerase-like pectate lyase" evidence="2">
    <location>
        <begin position="463"/>
        <end position="603"/>
    </location>
</feature>
<dbReference type="InterPro" id="IPR039279">
    <property type="entry name" value="QRT3-like"/>
</dbReference>
<keyword evidence="4" id="KW-1185">Reference proteome</keyword>
<dbReference type="PANTHER" id="PTHR33928">
    <property type="entry name" value="POLYGALACTURONASE QRT3"/>
    <property type="match status" value="1"/>
</dbReference>
<dbReference type="AlphaFoldDB" id="A0A8K0RE38"/>
<dbReference type="Gene3D" id="2.160.20.10">
    <property type="entry name" value="Single-stranded right-handed beta-helix, Pectin lyase-like"/>
    <property type="match status" value="2"/>
</dbReference>
<dbReference type="InterPro" id="IPR024535">
    <property type="entry name" value="RHGA/B-epi-like_pectate_lyase"/>
</dbReference>
<keyword evidence="3" id="KW-0456">Lyase</keyword>
<reference evidence="3" key="1">
    <citation type="journal article" date="2021" name="Nat. Commun.">
        <title>Genetic determinants of endophytism in the Arabidopsis root mycobiome.</title>
        <authorList>
            <person name="Mesny F."/>
            <person name="Miyauchi S."/>
            <person name="Thiergart T."/>
            <person name="Pickel B."/>
            <person name="Atanasova L."/>
            <person name="Karlsson M."/>
            <person name="Huettel B."/>
            <person name="Barry K.W."/>
            <person name="Haridas S."/>
            <person name="Chen C."/>
            <person name="Bauer D."/>
            <person name="Andreopoulos W."/>
            <person name="Pangilinan J."/>
            <person name="LaButti K."/>
            <person name="Riley R."/>
            <person name="Lipzen A."/>
            <person name="Clum A."/>
            <person name="Drula E."/>
            <person name="Henrissat B."/>
            <person name="Kohler A."/>
            <person name="Grigoriev I.V."/>
            <person name="Martin F.M."/>
            <person name="Hacquard S."/>
        </authorList>
    </citation>
    <scope>NUCLEOTIDE SEQUENCE</scope>
    <source>
        <strain evidence="3">MPI-SDFR-AT-0120</strain>
    </source>
</reference>
<keyword evidence="1" id="KW-0732">Signal</keyword>
<proteinExistence type="predicted"/>
<name>A0A8K0RE38_9PLEO</name>
<accession>A0A8K0RE38</accession>
<gene>
    <name evidence="3" type="ORF">FB567DRAFT_272469</name>
</gene>
<dbReference type="OrthoDB" id="1046782at2759"/>
<dbReference type="Pfam" id="PF12708">
    <property type="entry name" value="Pect-lyase_RHGA_epim"/>
    <property type="match status" value="2"/>
</dbReference>
<dbReference type="InterPro" id="IPR012334">
    <property type="entry name" value="Pectin_lyas_fold"/>
</dbReference>
<sequence>MVRFTPLVALLSSLPLFLQVSAIPLITRDQGVSAPLVRKASQQDIEHARDLIRDTLASLSVPSEARSQSSLELRAAAALVAEADAAATSTPFVAKRANTYWLENIEHKGSFPRAWGGNSAYRVFRNVKDYGAVGDGVTDDTEAIKYAISEGGRNTGVKPAVVYFPQGKYLISASLDVYTNTQVIGDSNTLPQLQIAPSFVDDVVFNTVGAQWFGHFRAIQINMDNGNDESILTGIRWRGGEGSSVHRVVFWGKSGTNVKRGIHFDNATGGVFSGGWYKDLGLGFYGSISNGLFRSLSFAGCKTAAHITSGIENVFAGNYVVDSDTAFRLHSENGGPNPSSFTLLDTLLQNVGTGVLLGALDKHPGNDTPGTSLENLGLRFVDRTVADTLGATLVPNPTRTGSLRHWAVGPVYKNGERTYFSGNTSEYPRESTLLGGGGAAGPPLDTYNGRTYPDFESATVDQFVHIRDYGAKGDGTTDDTKAVQSAFDATADGSKYLYVDAGVYLVSDTIVVPLKARVAGEALATIVGTGDLFSQADSAKAILRVGNVGDVGGYDQALHYPSISGLTITTKGNTAGAVGIEWNVQGGDLTNVHIKIGGSDGSLQTATQCPATISDTDRPKCRVAAALLHITPSGSGYFESIVLSTAETDFQNKAVALYTARGLLVESQKATWLYSITAKNAVLYQYNINRAQNIAGLALTAKTPAFQPTPAAPAPFAAQVGLFAGDPSYSCGNDFDGCDSAWAGLVRNSQQVFLSGVNSYASYANIDEACVDGYSCQKALWSLAGNKSNVRLQQFATMGAQYSLVSDGKGVKASDNWLNASGRKWSQVTIFDAVATA</sequence>
<protein>
    <submittedName>
        <fullName evidence="3">Pectate lyase superfamily protein-domain-containing protein</fullName>
    </submittedName>
</protein>
<dbReference type="GO" id="GO:0004650">
    <property type="term" value="F:polygalacturonase activity"/>
    <property type="evidence" value="ECO:0007669"/>
    <property type="project" value="InterPro"/>
</dbReference>